<protein>
    <recommendedName>
        <fullName evidence="4">SWIM-type domain-containing protein</fullName>
    </recommendedName>
</protein>
<dbReference type="EMBL" id="LLXJ01006222">
    <property type="protein sequence ID" value="PKB94348.1"/>
    <property type="molecule type" value="Genomic_DNA"/>
</dbReference>
<evidence type="ECO:0008006" key="4">
    <source>
        <dbReference type="Google" id="ProtNLM"/>
    </source>
</evidence>
<evidence type="ECO:0000313" key="2">
    <source>
        <dbReference type="EMBL" id="PKC01327.1"/>
    </source>
</evidence>
<organism evidence="1 3">
    <name type="scientific">Rhizophagus irregularis</name>
    <dbReference type="NCBI Taxonomy" id="588596"/>
    <lineage>
        <taxon>Eukaryota</taxon>
        <taxon>Fungi</taxon>
        <taxon>Fungi incertae sedis</taxon>
        <taxon>Mucoromycota</taxon>
        <taxon>Glomeromycotina</taxon>
        <taxon>Glomeromycetes</taxon>
        <taxon>Glomerales</taxon>
        <taxon>Glomeraceae</taxon>
        <taxon>Rhizophagus</taxon>
    </lineage>
</organism>
<dbReference type="VEuPathDB" id="FungiDB:FUN_022365"/>
<gene>
    <name evidence="2" type="ORF">RhiirA5_426890</name>
    <name evidence="1" type="ORF">RhiirA5_438998</name>
</gene>
<evidence type="ECO:0000313" key="1">
    <source>
        <dbReference type="EMBL" id="PKB94348.1"/>
    </source>
</evidence>
<reference evidence="1 3" key="2">
    <citation type="submission" date="2017-09" db="EMBL/GenBank/DDBJ databases">
        <title>Extensive intraspecific genome diversity in a model arbuscular mycorrhizal fungus.</title>
        <authorList>
            <person name="Chen E.C."/>
            <person name="Morin E."/>
            <person name="Beaudet D."/>
            <person name="Noel J."/>
            <person name="Ndikumana S."/>
            <person name="Charron P."/>
            <person name="St-Onge C."/>
            <person name="Giorgi J."/>
            <person name="Grigoriev I.V."/>
            <person name="Roux C."/>
            <person name="Martin F.M."/>
            <person name="Corradi N."/>
        </authorList>
    </citation>
    <scope>NUCLEOTIDE SEQUENCE [LARGE SCALE GENOMIC DNA]</scope>
    <source>
        <strain evidence="1 3">A5</strain>
    </source>
</reference>
<dbReference type="Proteomes" id="UP000232722">
    <property type="component" value="Unassembled WGS sequence"/>
</dbReference>
<evidence type="ECO:0000313" key="3">
    <source>
        <dbReference type="Proteomes" id="UP000232722"/>
    </source>
</evidence>
<proteinExistence type="predicted"/>
<accession>A0A2N0NIG8</accession>
<dbReference type="AlphaFoldDB" id="A0A2N0NIG8"/>
<dbReference type="VEuPathDB" id="FungiDB:RhiirA1_474332"/>
<dbReference type="EMBL" id="LLXJ01001639">
    <property type="protein sequence ID" value="PKC01327.1"/>
    <property type="molecule type" value="Genomic_DNA"/>
</dbReference>
<comment type="caution">
    <text evidence="1">The sequence shown here is derived from an EMBL/GenBank/DDBJ whole genome shotgun (WGS) entry which is preliminary data.</text>
</comment>
<reference evidence="1 3" key="1">
    <citation type="submission" date="2016-04" db="EMBL/GenBank/DDBJ databases">
        <title>Genome analyses suggest a sexual origin of heterokaryosis in a supposedly ancient asexual fungus.</title>
        <authorList>
            <person name="Ropars J."/>
            <person name="Sedzielewska K."/>
            <person name="Noel J."/>
            <person name="Charron P."/>
            <person name="Farinelli L."/>
            <person name="Marton T."/>
            <person name="Kruger M."/>
            <person name="Pelin A."/>
            <person name="Brachmann A."/>
            <person name="Corradi N."/>
        </authorList>
    </citation>
    <scope>NUCLEOTIDE SEQUENCE [LARGE SCALE GENOMIC DNA]</scope>
    <source>
        <strain evidence="1 3">A5</strain>
    </source>
</reference>
<name>A0A2N0NIG8_9GLOM</name>
<sequence>MNDNNFTKRIHCTIESNYSRKQTQNLPVILTSDQQKRLNKGRFCFLMNMVESTNHNDYYYVKQSKDSDVFISPYDDHIVEFTEETMNKLSPMINKLAEKAIQEASEIRSNYYIVNIVTGECPLCLDYIWNRSLRDVCKHMIT</sequence>